<dbReference type="HOGENOM" id="CLU_041900_3_3_11"/>
<dbReference type="KEGG" id="kse:Ksed_23490"/>
<dbReference type="eggNOG" id="COG3464">
    <property type="taxonomic scope" value="Bacteria"/>
</dbReference>
<gene>
    <name evidence="3" type="ordered locus">Ksed_05360</name>
    <name evidence="4" type="ordered locus">Ksed_22400</name>
    <name evidence="5" type="ordered locus">Ksed_23490</name>
</gene>
<evidence type="ECO:0000259" key="1">
    <source>
        <dbReference type="Pfam" id="PF01610"/>
    </source>
</evidence>
<proteinExistence type="predicted"/>
<reference evidence="5 6" key="1">
    <citation type="journal article" date="2009" name="Stand. Genomic Sci.">
        <title>Complete genome sequence of Kytococcus sedentarius type strain (541).</title>
        <authorList>
            <person name="Sims D."/>
            <person name="Brettin T."/>
            <person name="Detter J.C."/>
            <person name="Han C."/>
            <person name="Lapidus A."/>
            <person name="Copeland A."/>
            <person name="Glavina Del Rio T."/>
            <person name="Nolan M."/>
            <person name="Chen F."/>
            <person name="Lucas S."/>
            <person name="Tice H."/>
            <person name="Cheng J.F."/>
            <person name="Bruce D."/>
            <person name="Goodwin L."/>
            <person name="Pitluck S."/>
            <person name="Ovchinnikova G."/>
            <person name="Pati A."/>
            <person name="Ivanova N."/>
            <person name="Mavrommatis K."/>
            <person name="Chen A."/>
            <person name="Palaniappan K."/>
            <person name="D'haeseleer P."/>
            <person name="Chain P."/>
            <person name="Bristow J."/>
            <person name="Eisen J.A."/>
            <person name="Markowitz V."/>
            <person name="Hugenholtz P."/>
            <person name="Schneider S."/>
            <person name="Goker M."/>
            <person name="Pukall R."/>
            <person name="Kyrpides N.C."/>
            <person name="Klenk H.P."/>
        </authorList>
    </citation>
    <scope>NUCLEOTIDE SEQUENCE [LARGE SCALE GENOMIC DNA]</scope>
    <source>
        <strain evidence="6">ATCC 14392 / DSM 20547 / JCM 11482 / CCUG 33030 / NBRC 15357 / NCTC 11040 / CCM 314 / 541</strain>
        <strain evidence="5">DSM 20547</strain>
    </source>
</reference>
<dbReference type="AlphaFoldDB" id="C7NF70"/>
<dbReference type="PANTHER" id="PTHR33498">
    <property type="entry name" value="TRANSPOSASE FOR INSERTION SEQUENCE ELEMENT IS1557"/>
    <property type="match status" value="1"/>
</dbReference>
<dbReference type="NCBIfam" id="NF033550">
    <property type="entry name" value="transpos_ISL3"/>
    <property type="match status" value="1"/>
</dbReference>
<dbReference type="KEGG" id="kse:Ksed_05360"/>
<dbReference type="EMBL" id="CP001686">
    <property type="protein sequence ID" value="ACV07323.1"/>
    <property type="molecule type" value="Genomic_DNA"/>
</dbReference>
<dbReference type="KEGG" id="kse:Ksed_22400"/>
<feature type="domain" description="Transposase IS204/IS1001/IS1096/IS1165 DDE" evidence="1">
    <location>
        <begin position="186"/>
        <end position="441"/>
    </location>
</feature>
<organism evidence="5 6">
    <name type="scientific">Kytococcus sedentarius (strain ATCC 14392 / DSM 20547 / JCM 11482 / CCUG 33030 / NBRC 15357 / NCTC 11040 / CCM 314 / 541)</name>
    <name type="common">Micrococcus sedentarius</name>
    <dbReference type="NCBI Taxonomy" id="478801"/>
    <lineage>
        <taxon>Bacteria</taxon>
        <taxon>Bacillati</taxon>
        <taxon>Actinomycetota</taxon>
        <taxon>Actinomycetes</taxon>
        <taxon>Micrococcales</taxon>
        <taxon>Kytococcaceae</taxon>
        <taxon>Kytococcus</taxon>
    </lineage>
</organism>
<dbReference type="InterPro" id="IPR002560">
    <property type="entry name" value="Transposase_DDE"/>
</dbReference>
<evidence type="ECO:0000313" key="6">
    <source>
        <dbReference type="Proteomes" id="UP000006666"/>
    </source>
</evidence>
<dbReference type="Pfam" id="PF14690">
    <property type="entry name" value="Zn_ribbon_ISL3"/>
    <property type="match status" value="1"/>
</dbReference>
<evidence type="ECO:0000313" key="5">
    <source>
        <dbReference type="EMBL" id="ACV07323.1"/>
    </source>
</evidence>
<sequence length="454" mass="50613">MMSGLLPPLISRTSTMPNHSCVCPDALDRCDRCDLLLDFPSLHLVAVTKARAGLVLEVESCDPVAGCPGCGVVATGHGRITIEMIDAPWAGRPVRIRWRKRRWICLESVCAVTTFVEQDPEVCAPRGLLSTRAIRWAIGQLRRVGATIQGLARQLGTTWNTLWSQVQPVLAQAAGDPSRFEGVQVLGVDEHIWHHRDPRRRGPKELTGMVDLTRGTHPTARLLDLVPGRSGKAYRDWLDERGEEFRKRVEIATLDPFQGYKNAIDDQLEDATCVLDAFHIVKLAGAAVDDVRRRIQQETLGHRGRKGDPLYGIRHVLRAGRERLTPRQQTRLASAFAAHPDHVAVEVAYQCAQDLRDVFHQPTHAQGRRLAEQLIEKLPSCPIPEIARLGKTLRRWKTAFLAYFDTDGASNGGTEAVNGIIELGRRIARGFRNFEHYRLRMLLIAGGLDASPHT</sequence>
<dbReference type="InterPro" id="IPR047951">
    <property type="entry name" value="Transpos_ISL3"/>
</dbReference>
<keyword evidence="6" id="KW-1185">Reference proteome</keyword>
<dbReference type="EMBL" id="CP001686">
    <property type="protein sequence ID" value="ACV05603.1"/>
    <property type="molecule type" value="Genomic_DNA"/>
</dbReference>
<dbReference type="PANTHER" id="PTHR33498:SF1">
    <property type="entry name" value="TRANSPOSASE FOR INSERTION SEQUENCE ELEMENT IS1557"/>
    <property type="match status" value="1"/>
</dbReference>
<reference evidence="5" key="2">
    <citation type="submission" date="2009-08" db="EMBL/GenBank/DDBJ databases">
        <title>The complete genome of Kytococcus sedentarius DSM 20547.</title>
        <authorList>
            <consortium name="US DOE Joint Genome Institute (JGI-PGF)"/>
            <person name="Lucas S."/>
            <person name="Copeland A."/>
            <person name="Lapidus A."/>
            <person name="Glavina del Rio T."/>
            <person name="Dalin E."/>
            <person name="Tice H."/>
            <person name="Bruce D."/>
            <person name="Goodwin L."/>
            <person name="Pitluck S."/>
            <person name="Kyrpides N."/>
            <person name="Mavromatis K."/>
            <person name="Ivanova N."/>
            <person name="Ovchinnikova G."/>
            <person name="Sims D."/>
            <person name="Brettin T."/>
            <person name="Detter J.C."/>
            <person name="Han C."/>
            <person name="Kuske C."/>
            <person name="Larimer F."/>
            <person name="Land M."/>
            <person name="Hauser L."/>
            <person name="Markowitz V."/>
            <person name="Cheng J.-F."/>
            <person name="Hugenholtz P."/>
            <person name="Woyke T."/>
            <person name="Wu D."/>
            <person name="Pukall R."/>
            <person name="Klenk H.-P."/>
            <person name="Eisen J.A."/>
        </authorList>
    </citation>
    <scope>NUCLEOTIDE SEQUENCE</scope>
    <source>
        <strain>DSM 20547</strain>
    </source>
</reference>
<evidence type="ECO:0000313" key="3">
    <source>
        <dbReference type="EMBL" id="ACV05603.1"/>
    </source>
</evidence>
<protein>
    <submittedName>
        <fullName evidence="5">Transposase family protein</fullName>
    </submittedName>
</protein>
<evidence type="ECO:0000259" key="2">
    <source>
        <dbReference type="Pfam" id="PF14690"/>
    </source>
</evidence>
<evidence type="ECO:0000313" key="4">
    <source>
        <dbReference type="EMBL" id="ACV07221.1"/>
    </source>
</evidence>
<dbReference type="InterPro" id="IPR029261">
    <property type="entry name" value="Transposase_Znf"/>
</dbReference>
<name>C7NF70_KYTSD</name>
<feature type="domain" description="Transposase IS204/IS1001/IS1096/IS1165 zinc-finger" evidence="2">
    <location>
        <begin position="64"/>
        <end position="107"/>
    </location>
</feature>
<dbReference type="Pfam" id="PF01610">
    <property type="entry name" value="DDE_Tnp_ISL3"/>
    <property type="match status" value="1"/>
</dbReference>
<accession>C7NF70</accession>
<dbReference type="EMBL" id="CP001686">
    <property type="protein sequence ID" value="ACV07221.1"/>
    <property type="molecule type" value="Genomic_DNA"/>
</dbReference>
<dbReference type="Proteomes" id="UP000006666">
    <property type="component" value="Chromosome"/>
</dbReference>